<dbReference type="KEGG" id="nano:G5V58_20585"/>
<protein>
    <submittedName>
        <fullName evidence="2">Uncharacterized protein</fullName>
    </submittedName>
</protein>
<organism evidence="2 3">
    <name type="scientific">Nocardioides anomalus</name>
    <dbReference type="NCBI Taxonomy" id="2712223"/>
    <lineage>
        <taxon>Bacteria</taxon>
        <taxon>Bacillati</taxon>
        <taxon>Actinomycetota</taxon>
        <taxon>Actinomycetes</taxon>
        <taxon>Propionibacteriales</taxon>
        <taxon>Nocardioidaceae</taxon>
        <taxon>Nocardioides</taxon>
    </lineage>
</organism>
<sequence length="147" mass="15634">MCAASSPLLALLLLPALVPAPARAADPPTLGSAQHLAPIGAGWGEVEPARISNGGDPAGEVDRLRWERWGHGKARGYGVTWLLRPEGGYYARPGRIVLRASRLGTCPDGTVAYTRLDVRVAPRPGEPAARRWHRWGSGGDLCARGLD</sequence>
<dbReference type="RefSeq" id="WP_165236817.1">
    <property type="nucleotide sequence ID" value="NZ_CP049257.1"/>
</dbReference>
<proteinExistence type="predicted"/>
<keyword evidence="1" id="KW-0732">Signal</keyword>
<evidence type="ECO:0000313" key="3">
    <source>
        <dbReference type="Proteomes" id="UP000502996"/>
    </source>
</evidence>
<feature type="chain" id="PRO_5026062214" evidence="1">
    <location>
        <begin position="25"/>
        <end position="147"/>
    </location>
</feature>
<evidence type="ECO:0000256" key="1">
    <source>
        <dbReference type="SAM" id="SignalP"/>
    </source>
</evidence>
<reference evidence="2 3" key="1">
    <citation type="submission" date="2020-02" db="EMBL/GenBank/DDBJ databases">
        <title>Full genome sequence of Nocardioides sp. R-3366.</title>
        <authorList>
            <person name="Im W.-T."/>
        </authorList>
    </citation>
    <scope>NUCLEOTIDE SEQUENCE [LARGE SCALE GENOMIC DNA]</scope>
    <source>
        <strain evidence="2 3">R-3366</strain>
    </source>
</reference>
<dbReference type="AlphaFoldDB" id="A0A6G6WI67"/>
<feature type="signal peptide" evidence="1">
    <location>
        <begin position="1"/>
        <end position="24"/>
    </location>
</feature>
<accession>A0A6G6WI67</accession>
<name>A0A6G6WI67_9ACTN</name>
<dbReference type="Proteomes" id="UP000502996">
    <property type="component" value="Chromosome"/>
</dbReference>
<dbReference type="EMBL" id="CP049257">
    <property type="protein sequence ID" value="QIG44857.1"/>
    <property type="molecule type" value="Genomic_DNA"/>
</dbReference>
<keyword evidence="3" id="KW-1185">Reference proteome</keyword>
<gene>
    <name evidence="2" type="ORF">G5V58_20585</name>
</gene>
<evidence type="ECO:0000313" key="2">
    <source>
        <dbReference type="EMBL" id="QIG44857.1"/>
    </source>
</evidence>